<evidence type="ECO:0000256" key="12">
    <source>
        <dbReference type="ARBA" id="ARBA00022932"/>
    </source>
</evidence>
<sequence>MLEAKIFRPSNSPFSSPVLLVKKKDALNKATVIDKFPIPVTDEFLDELHGAKVFSKLDLKSGYHPIRMKGDDVYKTAFRTHQGHYEFMVMPFGFVNAPSTFQSLMNEDYPRKFVLVFFDEILIYSPAMEEHVKHMRVVFRLLHENRLYANKKKCDFAKERLGYLGYVISKEGMEVDESKVKSVREWQAPRNVTELRGFLGLSGCYIKFVKGYGMIASPLTDLLKKNKFEWSTDAQTSFNRLKEVLSSAPVLRLPDFTTKFVIETDALGTVLGAVFMQKEQPAAYNSQVLGTRARQKSAYEKELMAIVFAVKKWRPYLLGNHFTVRSDQQSLKFLLEQRVVELEYQNWMSKLLGYNFSIVYKQGSANRATDALSRKPEQTKLSSLTVPNWVPWDRFKEELKEDVFLMRIKGDLLDMIEFNDYKPKPQFDEETQRTCTTSLNARKTLEAYFSIKLTNSIISERLVLPRKSPWVRKLFDEFHASPIGGHNGEGRTYQRMAVELFWIGMRKDVSNWVKECETCQRNKVLSGSPAGLLQPLSLPYTVWSDITMDFIEGLPKSGGWNAILVVVDRLSKYAHFIPLKHPFTAQTVAEAFVKDIVRLHGIPGSIISDHDKVFQSLFWKELFKLQGTILKFSSAYHPQTDGDTEVVNRSLEQYLRCWVSDKPHQWGKWLSWAELSYNMAYHSAIKGSPFKVLYGRDPPPLVRYPQDVAIVQAVGSELENQDEVWDETWMNLLKAQFLMKQLVDMKRSEVQFEGEWVFLKLRPYRQRSLVKGNQPKLLARFYGPYHIVNKIGNVAYRLQLPESARIHPVFHVSQLRKAVGEGLSSKILPPQLAVDLTLQVEPEALLDVRTVGKNDLGNLEVLVKWKDTLDFESTWENLEALIHSFQQSP</sequence>
<evidence type="ECO:0000256" key="15">
    <source>
        <dbReference type="ARBA" id="ARBA00023268"/>
    </source>
</evidence>
<dbReference type="GO" id="GO:0003964">
    <property type="term" value="F:RNA-directed DNA polymerase activity"/>
    <property type="evidence" value="ECO:0007669"/>
    <property type="project" value="UniProtKB-KW"/>
</dbReference>
<keyword evidence="2" id="KW-0808">Transferase</keyword>
<evidence type="ECO:0000256" key="9">
    <source>
        <dbReference type="ARBA" id="ARBA00022842"/>
    </source>
</evidence>
<evidence type="ECO:0000256" key="7">
    <source>
        <dbReference type="ARBA" id="ARBA00022759"/>
    </source>
</evidence>
<evidence type="ECO:0000256" key="11">
    <source>
        <dbReference type="ARBA" id="ARBA00022918"/>
    </source>
</evidence>
<evidence type="ECO:0000313" key="19">
    <source>
        <dbReference type="EMBL" id="KAJ9552225.1"/>
    </source>
</evidence>
<dbReference type="Pfam" id="PF17919">
    <property type="entry name" value="RT_RNaseH_2"/>
    <property type="match status" value="1"/>
</dbReference>
<keyword evidence="12" id="KW-0239">DNA-directed DNA polymerase</keyword>
<keyword evidence="11" id="KW-0695">RNA-directed DNA polymerase</keyword>
<dbReference type="Pfam" id="PF24626">
    <property type="entry name" value="SH3_Tf2-1"/>
    <property type="match status" value="1"/>
</dbReference>
<dbReference type="InterPro" id="IPR016197">
    <property type="entry name" value="Chromo-like_dom_sf"/>
</dbReference>
<keyword evidence="13" id="KW-0238">DNA-binding</keyword>
<dbReference type="InterPro" id="IPR000953">
    <property type="entry name" value="Chromo/chromo_shadow_dom"/>
</dbReference>
<dbReference type="Gene3D" id="3.30.70.270">
    <property type="match status" value="2"/>
</dbReference>
<evidence type="ECO:0000256" key="10">
    <source>
        <dbReference type="ARBA" id="ARBA00022908"/>
    </source>
</evidence>
<keyword evidence="14" id="KW-0233">DNA recombination</keyword>
<dbReference type="GO" id="GO:0003887">
    <property type="term" value="F:DNA-directed DNA polymerase activity"/>
    <property type="evidence" value="ECO:0007669"/>
    <property type="project" value="UniProtKB-KW"/>
</dbReference>
<dbReference type="InterPro" id="IPR000477">
    <property type="entry name" value="RT_dom"/>
</dbReference>
<dbReference type="SUPFAM" id="SSF53098">
    <property type="entry name" value="Ribonuclease H-like"/>
    <property type="match status" value="1"/>
</dbReference>
<dbReference type="FunFam" id="3.30.70.270:FF:000020">
    <property type="entry name" value="Transposon Tf2-6 polyprotein-like Protein"/>
    <property type="match status" value="1"/>
</dbReference>
<organism evidence="19 20">
    <name type="scientific">Centaurea solstitialis</name>
    <name type="common">yellow star-thistle</name>
    <dbReference type="NCBI Taxonomy" id="347529"/>
    <lineage>
        <taxon>Eukaryota</taxon>
        <taxon>Viridiplantae</taxon>
        <taxon>Streptophyta</taxon>
        <taxon>Embryophyta</taxon>
        <taxon>Tracheophyta</taxon>
        <taxon>Spermatophyta</taxon>
        <taxon>Magnoliopsida</taxon>
        <taxon>eudicotyledons</taxon>
        <taxon>Gunneridae</taxon>
        <taxon>Pentapetalae</taxon>
        <taxon>asterids</taxon>
        <taxon>campanulids</taxon>
        <taxon>Asterales</taxon>
        <taxon>Asteraceae</taxon>
        <taxon>Carduoideae</taxon>
        <taxon>Cardueae</taxon>
        <taxon>Centaureinae</taxon>
        <taxon>Centaurea</taxon>
    </lineage>
</organism>
<dbReference type="Proteomes" id="UP001172457">
    <property type="component" value="Chromosome 4"/>
</dbReference>
<dbReference type="PANTHER" id="PTHR37984:SF5">
    <property type="entry name" value="PROTEIN NYNRIN-LIKE"/>
    <property type="match status" value="1"/>
</dbReference>
<dbReference type="InterPro" id="IPR043502">
    <property type="entry name" value="DNA/RNA_pol_sf"/>
</dbReference>
<dbReference type="GO" id="GO:0004519">
    <property type="term" value="F:endonuclease activity"/>
    <property type="evidence" value="ECO:0007669"/>
    <property type="project" value="UniProtKB-KW"/>
</dbReference>
<dbReference type="PROSITE" id="PS50013">
    <property type="entry name" value="CHROMO_2"/>
    <property type="match status" value="1"/>
</dbReference>
<proteinExistence type="predicted"/>
<dbReference type="SUPFAM" id="SSF56672">
    <property type="entry name" value="DNA/RNA polymerases"/>
    <property type="match status" value="1"/>
</dbReference>
<feature type="domain" description="Integrase catalytic" evidence="18">
    <location>
        <begin position="535"/>
        <end position="697"/>
    </location>
</feature>
<keyword evidence="15" id="KW-0511">Multifunctional enzyme</keyword>
<dbReference type="AlphaFoldDB" id="A0AA38T0L7"/>
<accession>A0AA38T0L7</accession>
<keyword evidence="5" id="KW-0479">Metal-binding</keyword>
<keyword evidence="6" id="KW-0064">Aspartyl protease</keyword>
<evidence type="ECO:0000256" key="1">
    <source>
        <dbReference type="ARBA" id="ARBA00022670"/>
    </source>
</evidence>
<name>A0AA38T0L7_9ASTR</name>
<dbReference type="InterPro" id="IPR056924">
    <property type="entry name" value="SH3_Tf2-1"/>
</dbReference>
<evidence type="ECO:0000256" key="8">
    <source>
        <dbReference type="ARBA" id="ARBA00022801"/>
    </source>
</evidence>
<feature type="domain" description="Reverse transcriptase" evidence="17">
    <location>
        <begin position="1"/>
        <end position="168"/>
    </location>
</feature>
<keyword evidence="10" id="KW-0229">DNA integration</keyword>
<dbReference type="InterPro" id="IPR023780">
    <property type="entry name" value="Chromo_domain"/>
</dbReference>
<dbReference type="CDD" id="cd01647">
    <property type="entry name" value="RT_LTR"/>
    <property type="match status" value="1"/>
</dbReference>
<reference evidence="19" key="1">
    <citation type="submission" date="2023-03" db="EMBL/GenBank/DDBJ databases">
        <title>Chromosome-scale reference genome and RAD-based genetic map of yellow starthistle (Centaurea solstitialis) reveal putative structural variation and QTLs associated with invader traits.</title>
        <authorList>
            <person name="Reatini B."/>
            <person name="Cang F.A."/>
            <person name="Jiang Q."/>
            <person name="Mckibben M.T.W."/>
            <person name="Barker M.S."/>
            <person name="Rieseberg L.H."/>
            <person name="Dlugosch K.M."/>
        </authorList>
    </citation>
    <scope>NUCLEOTIDE SEQUENCE</scope>
    <source>
        <strain evidence="19">CAN-66</strain>
        <tissue evidence="19">Leaf</tissue>
    </source>
</reference>
<dbReference type="Pfam" id="PF00385">
    <property type="entry name" value="Chromo"/>
    <property type="match status" value="1"/>
</dbReference>
<keyword evidence="8" id="KW-0378">Hydrolase</keyword>
<comment type="caution">
    <text evidence="19">The sequence shown here is derived from an EMBL/GenBank/DDBJ whole genome shotgun (WGS) entry which is preliminary data.</text>
</comment>
<dbReference type="InterPro" id="IPR041577">
    <property type="entry name" value="RT_RNaseH_2"/>
</dbReference>
<dbReference type="Gene3D" id="3.10.20.370">
    <property type="match status" value="1"/>
</dbReference>
<keyword evidence="1" id="KW-0645">Protease</keyword>
<evidence type="ECO:0000259" key="16">
    <source>
        <dbReference type="PROSITE" id="PS50013"/>
    </source>
</evidence>
<dbReference type="FunFam" id="3.10.10.10:FF:000007">
    <property type="entry name" value="Retrovirus-related Pol polyprotein from transposon 17.6-like Protein"/>
    <property type="match status" value="1"/>
</dbReference>
<evidence type="ECO:0000256" key="3">
    <source>
        <dbReference type="ARBA" id="ARBA00022695"/>
    </source>
</evidence>
<dbReference type="InterPro" id="IPR036397">
    <property type="entry name" value="RNaseH_sf"/>
</dbReference>
<dbReference type="Gene3D" id="1.10.340.70">
    <property type="match status" value="1"/>
</dbReference>
<keyword evidence="3" id="KW-0548">Nucleotidyltransferase</keyword>
<dbReference type="InterPro" id="IPR041588">
    <property type="entry name" value="Integrase_H2C2"/>
</dbReference>
<keyword evidence="20" id="KW-1185">Reference proteome</keyword>
<dbReference type="GO" id="GO:0006310">
    <property type="term" value="P:DNA recombination"/>
    <property type="evidence" value="ECO:0007669"/>
    <property type="project" value="UniProtKB-KW"/>
</dbReference>
<feature type="domain" description="Chromo" evidence="16">
    <location>
        <begin position="840"/>
        <end position="889"/>
    </location>
</feature>
<dbReference type="Gene3D" id="3.10.10.10">
    <property type="entry name" value="HIV Type 1 Reverse Transcriptase, subunit A, domain 1"/>
    <property type="match status" value="1"/>
</dbReference>
<dbReference type="GO" id="GO:0046872">
    <property type="term" value="F:metal ion binding"/>
    <property type="evidence" value="ECO:0007669"/>
    <property type="project" value="UniProtKB-KW"/>
</dbReference>
<evidence type="ECO:0000256" key="6">
    <source>
        <dbReference type="ARBA" id="ARBA00022750"/>
    </source>
</evidence>
<evidence type="ECO:0000256" key="4">
    <source>
        <dbReference type="ARBA" id="ARBA00022722"/>
    </source>
</evidence>
<gene>
    <name evidence="19" type="ORF">OSB04_016270</name>
</gene>
<keyword evidence="7" id="KW-0255">Endonuclease</keyword>
<dbReference type="InterPro" id="IPR050951">
    <property type="entry name" value="Retrovirus_Pol_polyprotein"/>
</dbReference>
<evidence type="ECO:0000256" key="14">
    <source>
        <dbReference type="ARBA" id="ARBA00023172"/>
    </source>
</evidence>
<dbReference type="InterPro" id="IPR001584">
    <property type="entry name" value="Integrase_cat-core"/>
</dbReference>
<dbReference type="GO" id="GO:0006508">
    <property type="term" value="P:proteolysis"/>
    <property type="evidence" value="ECO:0007669"/>
    <property type="project" value="UniProtKB-KW"/>
</dbReference>
<dbReference type="GO" id="GO:0003677">
    <property type="term" value="F:DNA binding"/>
    <property type="evidence" value="ECO:0007669"/>
    <property type="project" value="UniProtKB-KW"/>
</dbReference>
<dbReference type="GO" id="GO:0015074">
    <property type="term" value="P:DNA integration"/>
    <property type="evidence" value="ECO:0007669"/>
    <property type="project" value="UniProtKB-KW"/>
</dbReference>
<dbReference type="PANTHER" id="PTHR37984">
    <property type="entry name" value="PROTEIN CBG26694"/>
    <property type="match status" value="1"/>
</dbReference>
<dbReference type="PROSITE" id="PS50878">
    <property type="entry name" value="RT_POL"/>
    <property type="match status" value="1"/>
</dbReference>
<evidence type="ECO:0000256" key="13">
    <source>
        <dbReference type="ARBA" id="ARBA00023125"/>
    </source>
</evidence>
<dbReference type="Pfam" id="PF17921">
    <property type="entry name" value="Integrase_H2C2"/>
    <property type="match status" value="1"/>
</dbReference>
<dbReference type="FunFam" id="1.10.340.70:FF:000001">
    <property type="entry name" value="Retrovirus-related Pol polyprotein from transposon gypsy-like Protein"/>
    <property type="match status" value="1"/>
</dbReference>
<dbReference type="GO" id="GO:0004190">
    <property type="term" value="F:aspartic-type endopeptidase activity"/>
    <property type="evidence" value="ECO:0007669"/>
    <property type="project" value="UniProtKB-KW"/>
</dbReference>
<dbReference type="SUPFAM" id="SSF54160">
    <property type="entry name" value="Chromo domain-like"/>
    <property type="match status" value="1"/>
</dbReference>
<evidence type="ECO:0000256" key="5">
    <source>
        <dbReference type="ARBA" id="ARBA00022723"/>
    </source>
</evidence>
<keyword evidence="9" id="KW-0460">Magnesium</keyword>
<dbReference type="CDD" id="cd09274">
    <property type="entry name" value="RNase_HI_RT_Ty3"/>
    <property type="match status" value="1"/>
</dbReference>
<dbReference type="PROSITE" id="PS50994">
    <property type="entry name" value="INTEGRASE"/>
    <property type="match status" value="1"/>
</dbReference>
<evidence type="ECO:0000313" key="20">
    <source>
        <dbReference type="Proteomes" id="UP001172457"/>
    </source>
</evidence>
<evidence type="ECO:0000256" key="2">
    <source>
        <dbReference type="ARBA" id="ARBA00022679"/>
    </source>
</evidence>
<dbReference type="InterPro" id="IPR012337">
    <property type="entry name" value="RNaseH-like_sf"/>
</dbReference>
<keyword evidence="4" id="KW-0540">Nuclease</keyword>
<evidence type="ECO:0000259" key="18">
    <source>
        <dbReference type="PROSITE" id="PS50994"/>
    </source>
</evidence>
<dbReference type="Gene3D" id="3.30.420.10">
    <property type="entry name" value="Ribonuclease H-like superfamily/Ribonuclease H"/>
    <property type="match status" value="1"/>
</dbReference>
<dbReference type="InterPro" id="IPR043128">
    <property type="entry name" value="Rev_trsase/Diguanyl_cyclase"/>
</dbReference>
<dbReference type="EMBL" id="JARYMX010000004">
    <property type="protein sequence ID" value="KAJ9552225.1"/>
    <property type="molecule type" value="Genomic_DNA"/>
</dbReference>
<evidence type="ECO:0000259" key="17">
    <source>
        <dbReference type="PROSITE" id="PS50878"/>
    </source>
</evidence>
<protein>
    <submittedName>
        <fullName evidence="19">Uncharacterized protein</fullName>
    </submittedName>
</protein>
<dbReference type="Pfam" id="PF00078">
    <property type="entry name" value="RVT_1"/>
    <property type="match status" value="1"/>
</dbReference>